<accession>A0A6J6IHG2</accession>
<evidence type="ECO:0000259" key="2">
    <source>
        <dbReference type="Pfam" id="PF01182"/>
    </source>
</evidence>
<dbReference type="InterPro" id="IPR039104">
    <property type="entry name" value="6PGL"/>
</dbReference>
<dbReference type="InterPro" id="IPR005900">
    <property type="entry name" value="6-phosphogluconolactonase_DevB"/>
</dbReference>
<dbReference type="NCBIfam" id="TIGR01198">
    <property type="entry name" value="pgl"/>
    <property type="match status" value="1"/>
</dbReference>
<dbReference type="EMBL" id="CAEZVJ010000020">
    <property type="protein sequence ID" value="CAB4623932.1"/>
    <property type="molecule type" value="Genomic_DNA"/>
</dbReference>
<dbReference type="CDD" id="cd01400">
    <property type="entry name" value="6PGL"/>
    <property type="match status" value="1"/>
</dbReference>
<sequence>MYRRLEVLPTRSAVEERVAAELLAVVQSSLDSRGRADIVVTGGTVGIGTLAAVARSPLVATVDWSRVHVWWGDERFVPAGNLERNEQQARDALFSHVAIPEANLHMFPTDNGQTVEQARDEFLAEHVDGFPAFDVVLNGIGPDGHAASLFPGLPHGEGHDVIAVANSPKPPAKRLSFTFDALNRGERVWIVASGSDKSVAVARIIADSPESETPAAALCGVMETVVWIDADAASAVSI</sequence>
<feature type="domain" description="Glucosamine/galactosamine-6-phosphate isomerase" evidence="2">
    <location>
        <begin position="10"/>
        <end position="227"/>
    </location>
</feature>
<dbReference type="GO" id="GO:0006098">
    <property type="term" value="P:pentose-phosphate shunt"/>
    <property type="evidence" value="ECO:0007669"/>
    <property type="project" value="InterPro"/>
</dbReference>
<dbReference type="AlphaFoldDB" id="A0A6J6IHG2"/>
<dbReference type="InterPro" id="IPR037171">
    <property type="entry name" value="NagB/RpiA_transferase-like"/>
</dbReference>
<organism evidence="3">
    <name type="scientific">freshwater metagenome</name>
    <dbReference type="NCBI Taxonomy" id="449393"/>
    <lineage>
        <taxon>unclassified sequences</taxon>
        <taxon>metagenomes</taxon>
        <taxon>ecological metagenomes</taxon>
    </lineage>
</organism>
<evidence type="ECO:0000313" key="4">
    <source>
        <dbReference type="EMBL" id="CAB4874749.1"/>
    </source>
</evidence>
<comment type="similarity">
    <text evidence="1">Belongs to the glucosamine/galactosamine-6-phosphate isomerase family. 6-phosphogluconolactonase subfamily.</text>
</comment>
<dbReference type="Gene3D" id="3.40.50.1360">
    <property type="match status" value="1"/>
</dbReference>
<evidence type="ECO:0000256" key="1">
    <source>
        <dbReference type="ARBA" id="ARBA00010662"/>
    </source>
</evidence>
<dbReference type="Pfam" id="PF01182">
    <property type="entry name" value="Glucosamine_iso"/>
    <property type="match status" value="1"/>
</dbReference>
<dbReference type="PANTHER" id="PTHR11054:SF0">
    <property type="entry name" value="6-PHOSPHOGLUCONOLACTONASE"/>
    <property type="match status" value="1"/>
</dbReference>
<dbReference type="GO" id="GO:0005975">
    <property type="term" value="P:carbohydrate metabolic process"/>
    <property type="evidence" value="ECO:0007669"/>
    <property type="project" value="InterPro"/>
</dbReference>
<reference evidence="3" key="1">
    <citation type="submission" date="2020-05" db="EMBL/GenBank/DDBJ databases">
        <authorList>
            <person name="Chiriac C."/>
            <person name="Salcher M."/>
            <person name="Ghai R."/>
            <person name="Kavagutti S V."/>
        </authorList>
    </citation>
    <scope>NUCLEOTIDE SEQUENCE</scope>
</reference>
<name>A0A6J6IHG2_9ZZZZ</name>
<dbReference type="EMBL" id="CAFBLO010000105">
    <property type="protein sequence ID" value="CAB4874749.1"/>
    <property type="molecule type" value="Genomic_DNA"/>
</dbReference>
<protein>
    <submittedName>
        <fullName evidence="3">Unannotated protein</fullName>
    </submittedName>
</protein>
<dbReference type="SUPFAM" id="SSF100950">
    <property type="entry name" value="NagB/RpiA/CoA transferase-like"/>
    <property type="match status" value="1"/>
</dbReference>
<evidence type="ECO:0000313" key="3">
    <source>
        <dbReference type="EMBL" id="CAB4623932.1"/>
    </source>
</evidence>
<proteinExistence type="inferred from homology"/>
<gene>
    <name evidence="3" type="ORF">UFOPK1961_00298</name>
    <name evidence="4" type="ORF">UFOPK3364_00948</name>
</gene>
<dbReference type="InterPro" id="IPR006148">
    <property type="entry name" value="Glc/Gal-6P_isomerase"/>
</dbReference>
<dbReference type="PANTHER" id="PTHR11054">
    <property type="entry name" value="6-PHOSPHOGLUCONOLACTONASE"/>
    <property type="match status" value="1"/>
</dbReference>
<dbReference type="GO" id="GO:0017057">
    <property type="term" value="F:6-phosphogluconolactonase activity"/>
    <property type="evidence" value="ECO:0007669"/>
    <property type="project" value="InterPro"/>
</dbReference>